<dbReference type="GO" id="GO:0035556">
    <property type="term" value="P:intracellular signal transduction"/>
    <property type="evidence" value="ECO:0007669"/>
    <property type="project" value="TreeGrafter"/>
</dbReference>
<dbReference type="PANTHER" id="PTHR14098">
    <property type="entry name" value="SH2 DOMAIN CONTAINING PROTEIN"/>
    <property type="match status" value="1"/>
</dbReference>
<organism evidence="4 5">
    <name type="scientific">Electrophorus electricus</name>
    <name type="common">Electric eel</name>
    <name type="synonym">Gymnotus electricus</name>
    <dbReference type="NCBI Taxonomy" id="8005"/>
    <lineage>
        <taxon>Eukaryota</taxon>
        <taxon>Metazoa</taxon>
        <taxon>Chordata</taxon>
        <taxon>Craniata</taxon>
        <taxon>Vertebrata</taxon>
        <taxon>Euteleostomi</taxon>
        <taxon>Actinopterygii</taxon>
        <taxon>Neopterygii</taxon>
        <taxon>Teleostei</taxon>
        <taxon>Ostariophysi</taxon>
        <taxon>Gymnotiformes</taxon>
        <taxon>Gymnotoidei</taxon>
        <taxon>Gymnotidae</taxon>
        <taxon>Electrophorus</taxon>
    </lineage>
</organism>
<feature type="domain" description="SH2" evidence="3">
    <location>
        <begin position="8"/>
        <end position="118"/>
    </location>
</feature>
<evidence type="ECO:0000256" key="2">
    <source>
        <dbReference type="PROSITE-ProRule" id="PRU00191"/>
    </source>
</evidence>
<dbReference type="PRINTS" id="PR00401">
    <property type="entry name" value="SH2DOMAIN"/>
</dbReference>
<dbReference type="PANTHER" id="PTHR14098:SF1">
    <property type="entry name" value="LYMPHOCYTE CYTOSOLIC PROTEIN 2"/>
    <property type="match status" value="1"/>
</dbReference>
<dbReference type="GO" id="GO:0005737">
    <property type="term" value="C:cytoplasm"/>
    <property type="evidence" value="ECO:0007669"/>
    <property type="project" value="UniProtKB-ARBA"/>
</dbReference>
<protein>
    <recommendedName>
        <fullName evidence="3">SH2 domain-containing protein</fullName>
    </recommendedName>
</protein>
<name>A0AAY5EJL6_ELEEL</name>
<keyword evidence="5" id="KW-1185">Reference proteome</keyword>
<dbReference type="InterPro" id="IPR000980">
    <property type="entry name" value="SH2"/>
</dbReference>
<evidence type="ECO:0000313" key="5">
    <source>
        <dbReference type="Proteomes" id="UP000314983"/>
    </source>
</evidence>
<dbReference type="Proteomes" id="UP000314983">
    <property type="component" value="Chromosome 12"/>
</dbReference>
<dbReference type="Gene3D" id="3.30.505.10">
    <property type="entry name" value="SH2 domain"/>
    <property type="match status" value="1"/>
</dbReference>
<proteinExistence type="predicted"/>
<evidence type="ECO:0000259" key="3">
    <source>
        <dbReference type="PROSITE" id="PS50001"/>
    </source>
</evidence>
<dbReference type="GeneTree" id="ENSGT00940000156835"/>
<dbReference type="InterPro" id="IPR051751">
    <property type="entry name" value="Immunoreceptor_sig_adapters"/>
</dbReference>
<dbReference type="SUPFAM" id="SSF55550">
    <property type="entry name" value="SH2 domain"/>
    <property type="match status" value="1"/>
</dbReference>
<dbReference type="PROSITE" id="PS50001">
    <property type="entry name" value="SH2"/>
    <property type="match status" value="1"/>
</dbReference>
<dbReference type="FunFam" id="3.30.505.10:FF:000016">
    <property type="entry name" value="B-cell linker protein isoform 2"/>
    <property type="match status" value="1"/>
</dbReference>
<dbReference type="Pfam" id="PF00017">
    <property type="entry name" value="SH2"/>
    <property type="match status" value="1"/>
</dbReference>
<dbReference type="InterPro" id="IPR036860">
    <property type="entry name" value="SH2_dom_sf"/>
</dbReference>
<dbReference type="SMART" id="SM00252">
    <property type="entry name" value="SH2"/>
    <property type="match status" value="1"/>
</dbReference>
<evidence type="ECO:0000313" key="4">
    <source>
        <dbReference type="Ensembl" id="ENSEEEP00000057121.1"/>
    </source>
</evidence>
<accession>A0AAY5EJL6</accession>
<dbReference type="Ensembl" id="ENSEEET00000056226.1">
    <property type="protein sequence ID" value="ENSEEEP00000057121.1"/>
    <property type="gene ID" value="ENSEEEG00000026146.1"/>
</dbReference>
<reference evidence="4" key="2">
    <citation type="submission" date="2025-08" db="UniProtKB">
        <authorList>
            <consortium name="Ensembl"/>
        </authorList>
    </citation>
    <scope>IDENTIFICATION</scope>
</reference>
<dbReference type="GO" id="GO:0007169">
    <property type="term" value="P:cell surface receptor protein tyrosine kinase signaling pathway"/>
    <property type="evidence" value="ECO:0007669"/>
    <property type="project" value="TreeGrafter"/>
</dbReference>
<keyword evidence="1 2" id="KW-0727">SH2 domain</keyword>
<reference evidence="4 5" key="1">
    <citation type="submission" date="2020-05" db="EMBL/GenBank/DDBJ databases">
        <title>Electrophorus electricus (electric eel) genome, fEleEle1, primary haplotype.</title>
        <authorList>
            <person name="Myers G."/>
            <person name="Meyer A."/>
            <person name="Fedrigo O."/>
            <person name="Formenti G."/>
            <person name="Rhie A."/>
            <person name="Tracey A."/>
            <person name="Sims Y."/>
            <person name="Jarvis E.D."/>
        </authorList>
    </citation>
    <scope>NUCLEOTIDE SEQUENCE [LARGE SCALE GENOMIC DNA]</scope>
</reference>
<dbReference type="AlphaFoldDB" id="A0AAY5EJL6"/>
<evidence type="ECO:0000256" key="1">
    <source>
        <dbReference type="ARBA" id="ARBA00022999"/>
    </source>
</evidence>
<reference evidence="4" key="3">
    <citation type="submission" date="2025-09" db="UniProtKB">
        <authorList>
            <consortium name="Ensembl"/>
        </authorList>
    </citation>
    <scope>IDENTIFICATION</scope>
</reference>
<sequence>MQDMDPEWYVGPMTRGEAELLFQMRVQNGAFLIRDSSTNAIAQPYTLMVLNEHKVYNVQIRFHGNDHGYSLGTGIMGAEIFPSVRDIVSHHVNTPIMLIDAMDPNSGAQHQCCLLHPVRH</sequence>